<name>A0A841BMZ3_9ACTN</name>
<gene>
    <name evidence="2" type="ORF">F4553_001569</name>
</gene>
<feature type="transmembrane region" description="Helical" evidence="1">
    <location>
        <begin position="60"/>
        <end position="79"/>
    </location>
</feature>
<dbReference type="AlphaFoldDB" id="A0A841BMZ3"/>
<organism evidence="2 3">
    <name type="scientific">Allocatelliglobosispora scoriae</name>
    <dbReference type="NCBI Taxonomy" id="643052"/>
    <lineage>
        <taxon>Bacteria</taxon>
        <taxon>Bacillati</taxon>
        <taxon>Actinomycetota</taxon>
        <taxon>Actinomycetes</taxon>
        <taxon>Micromonosporales</taxon>
        <taxon>Micromonosporaceae</taxon>
        <taxon>Allocatelliglobosispora</taxon>
    </lineage>
</organism>
<proteinExistence type="predicted"/>
<dbReference type="Proteomes" id="UP000587527">
    <property type="component" value="Unassembled WGS sequence"/>
</dbReference>
<evidence type="ECO:0000313" key="3">
    <source>
        <dbReference type="Proteomes" id="UP000587527"/>
    </source>
</evidence>
<evidence type="ECO:0000256" key="1">
    <source>
        <dbReference type="SAM" id="Phobius"/>
    </source>
</evidence>
<dbReference type="RefSeq" id="WP_184833935.1">
    <property type="nucleotide sequence ID" value="NZ_JACHMN010000002.1"/>
</dbReference>
<reference evidence="2 3" key="1">
    <citation type="submission" date="2020-08" db="EMBL/GenBank/DDBJ databases">
        <title>Sequencing the genomes of 1000 actinobacteria strains.</title>
        <authorList>
            <person name="Klenk H.-P."/>
        </authorList>
    </citation>
    <scope>NUCLEOTIDE SEQUENCE [LARGE SCALE GENOMIC DNA]</scope>
    <source>
        <strain evidence="2 3">DSM 45362</strain>
    </source>
</reference>
<keyword evidence="1" id="KW-0812">Transmembrane</keyword>
<keyword evidence="1" id="KW-1133">Transmembrane helix</keyword>
<evidence type="ECO:0000313" key="2">
    <source>
        <dbReference type="EMBL" id="MBB5868190.1"/>
    </source>
</evidence>
<dbReference type="EMBL" id="JACHMN010000002">
    <property type="protein sequence ID" value="MBB5868190.1"/>
    <property type="molecule type" value="Genomic_DNA"/>
</dbReference>
<keyword evidence="1" id="KW-0472">Membrane</keyword>
<protein>
    <submittedName>
        <fullName evidence="2">Putative membrane protein YeaQ/YmgE (Transglycosylase-associated protein family)</fullName>
    </submittedName>
</protein>
<keyword evidence="3" id="KW-1185">Reference proteome</keyword>
<feature type="transmembrane region" description="Helical" evidence="1">
    <location>
        <begin position="29"/>
        <end position="48"/>
    </location>
</feature>
<accession>A0A841BMZ3</accession>
<sequence>MNSIFMLLVGVVAVAYGVARLIRRKTRSGILMTVAGVTCAVIAALDVGNASPRVQRHASLAGLAALAAVTFALTVHWAITAYRSNRD</sequence>
<comment type="caution">
    <text evidence="2">The sequence shown here is derived from an EMBL/GenBank/DDBJ whole genome shotgun (WGS) entry which is preliminary data.</text>
</comment>